<dbReference type="EMBL" id="VDGG01000014">
    <property type="protein sequence ID" value="TQR15548.1"/>
    <property type="molecule type" value="Genomic_DNA"/>
</dbReference>
<evidence type="ECO:0000313" key="3">
    <source>
        <dbReference type="Proteomes" id="UP000318937"/>
    </source>
</evidence>
<name>A0A544TDL1_9BACI</name>
<dbReference type="OrthoDB" id="2836730at2"/>
<organism evidence="2 3">
    <name type="scientific">Psychrobacillus soli</name>
    <dbReference type="NCBI Taxonomy" id="1543965"/>
    <lineage>
        <taxon>Bacteria</taxon>
        <taxon>Bacillati</taxon>
        <taxon>Bacillota</taxon>
        <taxon>Bacilli</taxon>
        <taxon>Bacillales</taxon>
        <taxon>Bacillaceae</taxon>
        <taxon>Psychrobacillus</taxon>
    </lineage>
</organism>
<accession>A0A544TDL1</accession>
<keyword evidence="1" id="KW-0732">Signal</keyword>
<dbReference type="Proteomes" id="UP000318937">
    <property type="component" value="Unassembled WGS sequence"/>
</dbReference>
<gene>
    <name evidence="2" type="ORF">FG383_08045</name>
</gene>
<dbReference type="AlphaFoldDB" id="A0A544TDL1"/>
<reference evidence="2 3" key="1">
    <citation type="submission" date="2019-05" db="EMBL/GenBank/DDBJ databases">
        <title>Psychrobacillus vulpis sp. nov., a new species isolated from feces of a red fox that inhabits in The Tablas de Daimiel Natural Park, Albacete, Spain.</title>
        <authorList>
            <person name="Rodriguez M."/>
            <person name="Reina J.C."/>
            <person name="Bejar V."/>
            <person name="Llamas I."/>
        </authorList>
    </citation>
    <scope>NUCLEOTIDE SEQUENCE [LARGE SCALE GENOMIC DNA]</scope>
    <source>
        <strain evidence="2 3">NHI-2</strain>
    </source>
</reference>
<feature type="chain" id="PRO_5039122014" description="VCBS repeat-containing protein" evidence="1">
    <location>
        <begin position="25"/>
        <end position="267"/>
    </location>
</feature>
<proteinExistence type="predicted"/>
<feature type="signal peptide" evidence="1">
    <location>
        <begin position="1"/>
        <end position="24"/>
    </location>
</feature>
<comment type="caution">
    <text evidence="2">The sequence shown here is derived from an EMBL/GenBank/DDBJ whole genome shotgun (WGS) entry which is preliminary data.</text>
</comment>
<sequence>MIKKIYASFLITFLLLCQLENAYASERVVLLSVPSDIWYKRVYLLADKKSWMDFENFTVQIGDRGVLVYHFPDWYHGKYDPALYYQDINEDMLEDVIIVLNNDKADHKEIHILNQIQDPYLRFEEAPVEPIDLTINRLVKIRKHNHILSILASKIKYEIDLSPYNFTNPRKPYFSTETVEYSIENGALIGTMSVNVVRDDSVYGGLLGYLTIVYFWDGKMYKAKYVTFQQEEPEKSGTLSQWNTQGTILERRVVNEQGGIFGSRRSN</sequence>
<evidence type="ECO:0008006" key="4">
    <source>
        <dbReference type="Google" id="ProtNLM"/>
    </source>
</evidence>
<protein>
    <recommendedName>
        <fullName evidence="4">VCBS repeat-containing protein</fullName>
    </recommendedName>
</protein>
<dbReference type="RefSeq" id="WP_142606714.1">
    <property type="nucleotide sequence ID" value="NZ_VDGG01000014.1"/>
</dbReference>
<keyword evidence="3" id="KW-1185">Reference proteome</keyword>
<evidence type="ECO:0000256" key="1">
    <source>
        <dbReference type="SAM" id="SignalP"/>
    </source>
</evidence>
<evidence type="ECO:0000313" key="2">
    <source>
        <dbReference type="EMBL" id="TQR15548.1"/>
    </source>
</evidence>